<dbReference type="PANTHER" id="PTHR48046:SF1">
    <property type="entry name" value="GLYCOSYLTRANSFERASE-RELATED"/>
    <property type="match status" value="1"/>
</dbReference>
<evidence type="ECO:0000313" key="6">
    <source>
        <dbReference type="EMBL" id="PRQ47681.1"/>
    </source>
</evidence>
<dbReference type="FunFam" id="3.40.50.2000:FF:000051">
    <property type="entry name" value="Glycosyltransferase"/>
    <property type="match status" value="1"/>
</dbReference>
<protein>
    <recommendedName>
        <fullName evidence="5">Glycosyltransferase</fullName>
        <ecNumber evidence="5">2.4.1.-</ecNumber>
    </recommendedName>
</protein>
<dbReference type="EC" id="2.4.1.-" evidence="5"/>
<proteinExistence type="inferred from homology"/>
<keyword evidence="2 4" id="KW-0328">Glycosyltransferase</keyword>
<dbReference type="STRING" id="74649.A0A2P6RMR6"/>
<reference evidence="6 7" key="1">
    <citation type="journal article" date="2018" name="Nat. Genet.">
        <title>The Rosa genome provides new insights in the design of modern roses.</title>
        <authorList>
            <person name="Bendahmane M."/>
        </authorList>
    </citation>
    <scope>NUCLEOTIDE SEQUENCE [LARGE SCALE GENOMIC DNA]</scope>
    <source>
        <strain evidence="7">cv. Old Blush</strain>
    </source>
</reference>
<keyword evidence="7" id="KW-1185">Reference proteome</keyword>
<dbReference type="EMBL" id="PDCK01000040">
    <property type="protein sequence ID" value="PRQ47681.1"/>
    <property type="molecule type" value="Genomic_DNA"/>
</dbReference>
<gene>
    <name evidence="6" type="ORF">RchiOBHm_Chr2g0102371</name>
</gene>
<name>A0A2P6RMR6_ROSCH</name>
<dbReference type="SUPFAM" id="SSF53756">
    <property type="entry name" value="UDP-Glycosyltransferase/glycogen phosphorylase"/>
    <property type="match status" value="1"/>
</dbReference>
<evidence type="ECO:0000256" key="3">
    <source>
        <dbReference type="ARBA" id="ARBA00022679"/>
    </source>
</evidence>
<dbReference type="GO" id="GO:0008194">
    <property type="term" value="F:UDP-glycosyltransferase activity"/>
    <property type="evidence" value="ECO:0007669"/>
    <property type="project" value="InterPro"/>
</dbReference>
<comment type="similarity">
    <text evidence="1 4">Belongs to the UDP-glycosyltransferase family.</text>
</comment>
<dbReference type="Pfam" id="PF00201">
    <property type="entry name" value="UDPGT"/>
    <property type="match status" value="1"/>
</dbReference>
<evidence type="ECO:0000256" key="4">
    <source>
        <dbReference type="RuleBase" id="RU003718"/>
    </source>
</evidence>
<dbReference type="Gramene" id="PRQ47681">
    <property type="protein sequence ID" value="PRQ47681"/>
    <property type="gene ID" value="RchiOBHm_Chr2g0102371"/>
</dbReference>
<evidence type="ECO:0000256" key="1">
    <source>
        <dbReference type="ARBA" id="ARBA00009995"/>
    </source>
</evidence>
<dbReference type="PROSITE" id="PS00375">
    <property type="entry name" value="UDPGT"/>
    <property type="match status" value="1"/>
</dbReference>
<dbReference type="Proteomes" id="UP000238479">
    <property type="component" value="Chromosome 2"/>
</dbReference>
<dbReference type="AlphaFoldDB" id="A0A2P6RMR6"/>
<dbReference type="OrthoDB" id="5835829at2759"/>
<evidence type="ECO:0000256" key="2">
    <source>
        <dbReference type="ARBA" id="ARBA00022676"/>
    </source>
</evidence>
<keyword evidence="3 4" id="KW-0808">Transferase</keyword>
<comment type="caution">
    <text evidence="6">The sequence shown here is derived from an EMBL/GenBank/DDBJ whole genome shotgun (WGS) entry which is preliminary data.</text>
</comment>
<dbReference type="PANTHER" id="PTHR48046">
    <property type="entry name" value="UDP-GLYCOSYLTRANSFERASE 72E1"/>
    <property type="match status" value="1"/>
</dbReference>
<dbReference type="CDD" id="cd03784">
    <property type="entry name" value="GT1_Gtf-like"/>
    <property type="match status" value="1"/>
</dbReference>
<organism evidence="6 7">
    <name type="scientific">Rosa chinensis</name>
    <name type="common">China rose</name>
    <dbReference type="NCBI Taxonomy" id="74649"/>
    <lineage>
        <taxon>Eukaryota</taxon>
        <taxon>Viridiplantae</taxon>
        <taxon>Streptophyta</taxon>
        <taxon>Embryophyta</taxon>
        <taxon>Tracheophyta</taxon>
        <taxon>Spermatophyta</taxon>
        <taxon>Magnoliopsida</taxon>
        <taxon>eudicotyledons</taxon>
        <taxon>Gunneridae</taxon>
        <taxon>Pentapetalae</taxon>
        <taxon>rosids</taxon>
        <taxon>fabids</taxon>
        <taxon>Rosales</taxon>
        <taxon>Rosaceae</taxon>
        <taxon>Rosoideae</taxon>
        <taxon>Rosoideae incertae sedis</taxon>
        <taxon>Rosa</taxon>
    </lineage>
</organism>
<evidence type="ECO:0000256" key="5">
    <source>
        <dbReference type="RuleBase" id="RU362057"/>
    </source>
</evidence>
<accession>A0A2P6RMR6</accession>
<dbReference type="OMA" id="MDDEEGH"/>
<evidence type="ECO:0000313" key="7">
    <source>
        <dbReference type="Proteomes" id="UP000238479"/>
    </source>
</evidence>
<sequence>MEITNQHAALLCSPGMGHIIPVLELGKRLVTHQNFTVTIFVVPLHTSKAESELLDASAFPHSLDIIKLPSPDISGLVEPDAVVVTRLTEMMRQVRPTFRAALHDMINFRHRCPTMLIVDLFGTESLPIAEEFGIPKYVYIASNAWFLSVMIYSPTLDEQVKGKFVDLKDPLEIPGCRKLFPELDIVDALLDWSNQQYDEHMLMGRGIPKGDGILINIWEELEPKSLAALRDENFLGRFVKVPIFPIGPLMRPNVSSIPRGDVFDWLDKQPNETVIYVSFGSGGALSYEQMVELAWGLEMSQQRFVWVIRPPIISSANETFFTAGNHNGEDDNLTKYLPKGFMGRTKDIGFVIPLWAPQVDVLAHPSVGGFLTHCGWNSTLESITNGVPMIAWPLYAEQRLNATLLTEELGVAVRSKIPPWKNVVKREEIEEMVRKIMEGEEGFALRDRAKNLKFSGAKALEQGGSSYDALSLFTKHANMFVQFANGVDPSSQVP</sequence>
<dbReference type="Gene3D" id="3.40.50.2000">
    <property type="entry name" value="Glycogen Phosphorylase B"/>
    <property type="match status" value="2"/>
</dbReference>
<dbReference type="InterPro" id="IPR035595">
    <property type="entry name" value="UDP_glycos_trans_CS"/>
</dbReference>
<dbReference type="InterPro" id="IPR002213">
    <property type="entry name" value="UDP_glucos_trans"/>
</dbReference>